<dbReference type="InterPro" id="IPR036680">
    <property type="entry name" value="SPOR-like_sf"/>
</dbReference>
<dbReference type="GO" id="GO:0042834">
    <property type="term" value="F:peptidoglycan binding"/>
    <property type="evidence" value="ECO:0007669"/>
    <property type="project" value="InterPro"/>
</dbReference>
<dbReference type="KEGG" id="aell:AELL_0833"/>
<keyword evidence="3" id="KW-1133">Transmembrane helix</keyword>
<feature type="domain" description="SPOR" evidence="4">
    <location>
        <begin position="257"/>
        <end position="335"/>
    </location>
</feature>
<keyword evidence="1" id="KW-0175">Coiled coil</keyword>
<evidence type="ECO:0000313" key="5">
    <source>
        <dbReference type="EMBL" id="AXX94512.1"/>
    </source>
</evidence>
<organism evidence="6 8">
    <name type="scientific">Arcobacter ellisii</name>
    <dbReference type="NCBI Taxonomy" id="913109"/>
    <lineage>
        <taxon>Bacteria</taxon>
        <taxon>Pseudomonadati</taxon>
        <taxon>Campylobacterota</taxon>
        <taxon>Epsilonproteobacteria</taxon>
        <taxon>Campylobacterales</taxon>
        <taxon>Arcobacteraceae</taxon>
        <taxon>Arcobacter</taxon>
    </lineage>
</organism>
<accession>A0A347U6N4</accession>
<name>A0A347U6N4_9BACT</name>
<feature type="compositionally biased region" description="Basic and acidic residues" evidence="2">
    <location>
        <begin position="236"/>
        <end position="245"/>
    </location>
</feature>
<dbReference type="EMBL" id="NXIG01000005">
    <property type="protein sequence ID" value="RXI31209.1"/>
    <property type="molecule type" value="Genomic_DNA"/>
</dbReference>
<evidence type="ECO:0000256" key="2">
    <source>
        <dbReference type="SAM" id="MobiDB-lite"/>
    </source>
</evidence>
<sequence>MQIKGEEFIKKVQLQQEREELERKLSELEEVEVSIGNINLNNNLNMNNDSINLNRNTQFEPNEHELDNIMLGTSSIGSNEENKKKYLILGIVLVVLFLLTIIIIRLLTNDPAKEDQFTSNNANSSEIKKLSENSNIEENFQKIINERVKKDTNEPMIPENAIQADQRLQNLQQTNDNTTQEERETIQEEAPANISNETLDETIKKIEEKKATQKEKVVQTTEKKAPQTKEVTQNVEQKKSVRDLMDSPSSSSTTSSTSMSSGYFVQIGAFTKKPTDGYINTIRNAKFKYKIYQQEIKGVTYNKVLIGPYSSKAAASESVEDIKEKLNVTSAFVVKF</sequence>
<gene>
    <name evidence="5" type="ORF">AELL_0833</name>
    <name evidence="6" type="ORF">CP962_07035</name>
</gene>
<evidence type="ECO:0000313" key="6">
    <source>
        <dbReference type="EMBL" id="RXI31209.1"/>
    </source>
</evidence>
<dbReference type="AlphaFoldDB" id="A0A347U6N4"/>
<evidence type="ECO:0000259" key="4">
    <source>
        <dbReference type="PROSITE" id="PS51724"/>
    </source>
</evidence>
<keyword evidence="3" id="KW-0812">Transmembrane</keyword>
<dbReference type="Proteomes" id="UP000262582">
    <property type="component" value="Chromosome"/>
</dbReference>
<keyword evidence="7" id="KW-1185">Reference proteome</keyword>
<evidence type="ECO:0000313" key="7">
    <source>
        <dbReference type="Proteomes" id="UP000262582"/>
    </source>
</evidence>
<dbReference type="EMBL" id="CP032097">
    <property type="protein sequence ID" value="AXX94512.1"/>
    <property type="molecule type" value="Genomic_DNA"/>
</dbReference>
<dbReference type="Pfam" id="PF05036">
    <property type="entry name" value="SPOR"/>
    <property type="match status" value="1"/>
</dbReference>
<feature type="region of interest" description="Disordered" evidence="2">
    <location>
        <begin position="212"/>
        <end position="259"/>
    </location>
</feature>
<dbReference type="Proteomes" id="UP000290588">
    <property type="component" value="Unassembled WGS sequence"/>
</dbReference>
<dbReference type="PROSITE" id="PS51724">
    <property type="entry name" value="SPOR"/>
    <property type="match status" value="1"/>
</dbReference>
<feature type="transmembrane region" description="Helical" evidence="3">
    <location>
        <begin position="86"/>
        <end position="107"/>
    </location>
</feature>
<reference evidence="5 7" key="2">
    <citation type="submission" date="2018-08" db="EMBL/GenBank/DDBJ databases">
        <title>Complete genome of the Arcobacter ellisii type strain LMG 26155.</title>
        <authorList>
            <person name="Miller W.G."/>
            <person name="Yee E."/>
            <person name="Bono J.L."/>
        </authorList>
    </citation>
    <scope>NUCLEOTIDE SEQUENCE [LARGE SCALE GENOMIC DNA]</scope>
    <source>
        <strain evidence="5 7">LMG 26155</strain>
    </source>
</reference>
<proteinExistence type="predicted"/>
<evidence type="ECO:0000256" key="1">
    <source>
        <dbReference type="SAM" id="Coils"/>
    </source>
</evidence>
<protein>
    <submittedName>
        <fullName evidence="6">SPOR domain-containing protein</fullName>
    </submittedName>
</protein>
<feature type="region of interest" description="Disordered" evidence="2">
    <location>
        <begin position="176"/>
        <end position="197"/>
    </location>
</feature>
<keyword evidence="3" id="KW-0472">Membrane</keyword>
<feature type="compositionally biased region" description="Basic and acidic residues" evidence="2">
    <location>
        <begin position="212"/>
        <end position="227"/>
    </location>
</feature>
<dbReference type="InterPro" id="IPR007730">
    <property type="entry name" value="SPOR-like_dom"/>
</dbReference>
<evidence type="ECO:0000256" key="3">
    <source>
        <dbReference type="SAM" id="Phobius"/>
    </source>
</evidence>
<feature type="coiled-coil region" evidence="1">
    <location>
        <begin position="4"/>
        <end position="34"/>
    </location>
</feature>
<dbReference type="Gene3D" id="3.30.70.1070">
    <property type="entry name" value="Sporulation related repeat"/>
    <property type="match status" value="1"/>
</dbReference>
<dbReference type="SUPFAM" id="SSF110997">
    <property type="entry name" value="Sporulation related repeat"/>
    <property type="match status" value="1"/>
</dbReference>
<feature type="compositionally biased region" description="Low complexity" evidence="2">
    <location>
        <begin position="247"/>
        <end position="259"/>
    </location>
</feature>
<dbReference type="OrthoDB" id="5348858at2"/>
<dbReference type="RefSeq" id="WP_118916739.1">
    <property type="nucleotide sequence ID" value="NZ_CP032097.1"/>
</dbReference>
<evidence type="ECO:0000313" key="8">
    <source>
        <dbReference type="Proteomes" id="UP000290588"/>
    </source>
</evidence>
<reference evidence="6 8" key="1">
    <citation type="submission" date="2017-09" db="EMBL/GenBank/DDBJ databases">
        <title>Genomics of the genus Arcobacter.</title>
        <authorList>
            <person name="Perez-Cataluna A."/>
            <person name="Figueras M.J."/>
            <person name="Salas-Masso N."/>
        </authorList>
    </citation>
    <scope>NUCLEOTIDE SEQUENCE [LARGE SCALE GENOMIC DNA]</scope>
    <source>
        <strain evidence="6 8">CECT 7837</strain>
    </source>
</reference>